<reference evidence="2" key="1">
    <citation type="journal article" date="2013" name="Nature">
        <title>Draft genome of the wheat A-genome progenitor Triticum urartu.</title>
        <authorList>
            <person name="Ling H.Q."/>
            <person name="Zhao S."/>
            <person name="Liu D."/>
            <person name="Wang J."/>
            <person name="Sun H."/>
            <person name="Zhang C."/>
            <person name="Fan H."/>
            <person name="Li D."/>
            <person name="Dong L."/>
            <person name="Tao Y."/>
            <person name="Gao C."/>
            <person name="Wu H."/>
            <person name="Li Y."/>
            <person name="Cui Y."/>
            <person name="Guo X."/>
            <person name="Zheng S."/>
            <person name="Wang B."/>
            <person name="Yu K."/>
            <person name="Liang Q."/>
            <person name="Yang W."/>
            <person name="Lou X."/>
            <person name="Chen J."/>
            <person name="Feng M."/>
            <person name="Jian J."/>
            <person name="Zhang X."/>
            <person name="Luo G."/>
            <person name="Jiang Y."/>
            <person name="Liu J."/>
            <person name="Wang Z."/>
            <person name="Sha Y."/>
            <person name="Zhang B."/>
            <person name="Wu H."/>
            <person name="Tang D."/>
            <person name="Shen Q."/>
            <person name="Xue P."/>
            <person name="Zou S."/>
            <person name="Wang X."/>
            <person name="Liu X."/>
            <person name="Wang F."/>
            <person name="Yang Y."/>
            <person name="An X."/>
            <person name="Dong Z."/>
            <person name="Zhang K."/>
            <person name="Zhang X."/>
            <person name="Luo M.C."/>
            <person name="Dvorak J."/>
            <person name="Tong Y."/>
            <person name="Wang J."/>
            <person name="Yang H."/>
            <person name="Li Z."/>
            <person name="Wang D."/>
            <person name="Zhang A."/>
            <person name="Wang J."/>
        </authorList>
    </citation>
    <scope>NUCLEOTIDE SEQUENCE</scope>
    <source>
        <strain evidence="2">cv. G1812</strain>
    </source>
</reference>
<dbReference type="AlphaFoldDB" id="A0A8R7UQJ9"/>
<name>A0A8R7UQJ9_TRIUA</name>
<organism evidence="1 2">
    <name type="scientific">Triticum urartu</name>
    <name type="common">Red wild einkorn</name>
    <name type="synonym">Crithodium urartu</name>
    <dbReference type="NCBI Taxonomy" id="4572"/>
    <lineage>
        <taxon>Eukaryota</taxon>
        <taxon>Viridiplantae</taxon>
        <taxon>Streptophyta</taxon>
        <taxon>Embryophyta</taxon>
        <taxon>Tracheophyta</taxon>
        <taxon>Spermatophyta</taxon>
        <taxon>Magnoliopsida</taxon>
        <taxon>Liliopsida</taxon>
        <taxon>Poales</taxon>
        <taxon>Poaceae</taxon>
        <taxon>BOP clade</taxon>
        <taxon>Pooideae</taxon>
        <taxon>Triticodae</taxon>
        <taxon>Triticeae</taxon>
        <taxon>Triticinae</taxon>
        <taxon>Triticum</taxon>
    </lineage>
</organism>
<reference evidence="1" key="2">
    <citation type="submission" date="2018-03" db="EMBL/GenBank/DDBJ databases">
        <title>The Triticum urartu genome reveals the dynamic nature of wheat genome evolution.</title>
        <authorList>
            <person name="Ling H."/>
            <person name="Ma B."/>
            <person name="Shi X."/>
            <person name="Liu H."/>
            <person name="Dong L."/>
            <person name="Sun H."/>
            <person name="Cao Y."/>
            <person name="Gao Q."/>
            <person name="Zheng S."/>
            <person name="Li Y."/>
            <person name="Yu Y."/>
            <person name="Du H."/>
            <person name="Qi M."/>
            <person name="Li Y."/>
            <person name="Yu H."/>
            <person name="Cui Y."/>
            <person name="Wang N."/>
            <person name="Chen C."/>
            <person name="Wu H."/>
            <person name="Zhao Y."/>
            <person name="Zhang J."/>
            <person name="Li Y."/>
            <person name="Zhou W."/>
            <person name="Zhang B."/>
            <person name="Hu W."/>
            <person name="Eijk M."/>
            <person name="Tang J."/>
            <person name="Witsenboer H."/>
            <person name="Zhao S."/>
            <person name="Li Z."/>
            <person name="Zhang A."/>
            <person name="Wang D."/>
            <person name="Liang C."/>
        </authorList>
    </citation>
    <scope>NUCLEOTIDE SEQUENCE [LARGE SCALE GENOMIC DNA]</scope>
    <source>
        <strain evidence="1">cv. G1812</strain>
    </source>
</reference>
<keyword evidence="2" id="KW-1185">Reference proteome</keyword>
<evidence type="ECO:0000313" key="1">
    <source>
        <dbReference type="EnsemblPlants" id="TuG1812G0500005419.01.T01.cds280247"/>
    </source>
</evidence>
<accession>A0A8R7UQJ9</accession>
<dbReference type="EnsemblPlants" id="TuG1812G0500005419.01.T01">
    <property type="protein sequence ID" value="TuG1812G0500005419.01.T01.cds280247"/>
    <property type="gene ID" value="TuG1812G0500005419.01"/>
</dbReference>
<protein>
    <submittedName>
        <fullName evidence="1">Uncharacterized protein</fullName>
    </submittedName>
</protein>
<dbReference type="Proteomes" id="UP000015106">
    <property type="component" value="Chromosome 5"/>
</dbReference>
<proteinExistence type="predicted"/>
<reference evidence="1" key="3">
    <citation type="submission" date="2022-06" db="UniProtKB">
        <authorList>
            <consortium name="EnsemblPlants"/>
        </authorList>
    </citation>
    <scope>IDENTIFICATION</scope>
</reference>
<dbReference type="Gramene" id="TuG1812G0500005419.01.T01">
    <property type="protein sequence ID" value="TuG1812G0500005419.01.T01.cds280247"/>
    <property type="gene ID" value="TuG1812G0500005419.01"/>
</dbReference>
<sequence length="64" mass="7157">MGKKTKKSKGEPKDGPITSRVSFRDLVLIGCTCNIGCRTFFQPWIYVAQHFTTAIRARQGAKLV</sequence>
<evidence type="ECO:0000313" key="2">
    <source>
        <dbReference type="Proteomes" id="UP000015106"/>
    </source>
</evidence>